<organism evidence="2 3">
    <name type="scientific">Acorus calamus</name>
    <name type="common">Sweet flag</name>
    <dbReference type="NCBI Taxonomy" id="4465"/>
    <lineage>
        <taxon>Eukaryota</taxon>
        <taxon>Viridiplantae</taxon>
        <taxon>Streptophyta</taxon>
        <taxon>Embryophyta</taxon>
        <taxon>Tracheophyta</taxon>
        <taxon>Spermatophyta</taxon>
        <taxon>Magnoliopsida</taxon>
        <taxon>Liliopsida</taxon>
        <taxon>Acoraceae</taxon>
        <taxon>Acorus</taxon>
    </lineage>
</organism>
<dbReference type="Proteomes" id="UP001180020">
    <property type="component" value="Unassembled WGS sequence"/>
</dbReference>
<reference evidence="2" key="2">
    <citation type="submission" date="2023-06" db="EMBL/GenBank/DDBJ databases">
        <authorList>
            <person name="Ma L."/>
            <person name="Liu K.-W."/>
            <person name="Li Z."/>
            <person name="Hsiao Y.-Y."/>
            <person name="Qi Y."/>
            <person name="Fu T."/>
            <person name="Tang G."/>
            <person name="Zhang D."/>
            <person name="Sun W.-H."/>
            <person name="Liu D.-K."/>
            <person name="Li Y."/>
            <person name="Chen G.-Z."/>
            <person name="Liu X.-D."/>
            <person name="Liao X.-Y."/>
            <person name="Jiang Y.-T."/>
            <person name="Yu X."/>
            <person name="Hao Y."/>
            <person name="Huang J."/>
            <person name="Zhao X.-W."/>
            <person name="Ke S."/>
            <person name="Chen Y.-Y."/>
            <person name="Wu W.-L."/>
            <person name="Hsu J.-L."/>
            <person name="Lin Y.-F."/>
            <person name="Huang M.-D."/>
            <person name="Li C.-Y."/>
            <person name="Huang L."/>
            <person name="Wang Z.-W."/>
            <person name="Zhao X."/>
            <person name="Zhong W.-Y."/>
            <person name="Peng D.-H."/>
            <person name="Ahmad S."/>
            <person name="Lan S."/>
            <person name="Zhang J.-S."/>
            <person name="Tsai W.-C."/>
            <person name="Van De Peer Y."/>
            <person name="Liu Z.-J."/>
        </authorList>
    </citation>
    <scope>NUCLEOTIDE SEQUENCE</scope>
    <source>
        <strain evidence="2">CP</strain>
        <tissue evidence="2">Leaves</tissue>
    </source>
</reference>
<evidence type="ECO:0000313" key="2">
    <source>
        <dbReference type="EMBL" id="KAK1321256.1"/>
    </source>
</evidence>
<dbReference type="AlphaFoldDB" id="A0AAV9F760"/>
<proteinExistence type="predicted"/>
<keyword evidence="3" id="KW-1185">Reference proteome</keyword>
<keyword evidence="1" id="KW-0472">Membrane</keyword>
<comment type="caution">
    <text evidence="2">The sequence shown here is derived from an EMBL/GenBank/DDBJ whole genome shotgun (WGS) entry which is preliminary data.</text>
</comment>
<dbReference type="EMBL" id="JAUJYO010000003">
    <property type="protein sequence ID" value="KAK1321256.1"/>
    <property type="molecule type" value="Genomic_DNA"/>
</dbReference>
<keyword evidence="1" id="KW-1133">Transmembrane helix</keyword>
<protein>
    <submittedName>
        <fullName evidence="2">Sugar phosphate/phosphate translocator</fullName>
    </submittedName>
</protein>
<accession>A0AAV9F760</accession>
<feature type="transmembrane region" description="Helical" evidence="1">
    <location>
        <begin position="29"/>
        <end position="53"/>
    </location>
</feature>
<keyword evidence="1" id="KW-0812">Transmembrane</keyword>
<reference evidence="2" key="1">
    <citation type="journal article" date="2023" name="Nat. Commun.">
        <title>Diploid and tetraploid genomes of Acorus and the evolution of monocots.</title>
        <authorList>
            <person name="Ma L."/>
            <person name="Liu K.W."/>
            <person name="Li Z."/>
            <person name="Hsiao Y.Y."/>
            <person name="Qi Y."/>
            <person name="Fu T."/>
            <person name="Tang G.D."/>
            <person name="Zhang D."/>
            <person name="Sun W.H."/>
            <person name="Liu D.K."/>
            <person name="Li Y."/>
            <person name="Chen G.Z."/>
            <person name="Liu X.D."/>
            <person name="Liao X.Y."/>
            <person name="Jiang Y.T."/>
            <person name="Yu X."/>
            <person name="Hao Y."/>
            <person name="Huang J."/>
            <person name="Zhao X.W."/>
            <person name="Ke S."/>
            <person name="Chen Y.Y."/>
            <person name="Wu W.L."/>
            <person name="Hsu J.L."/>
            <person name="Lin Y.F."/>
            <person name="Huang M.D."/>
            <person name="Li C.Y."/>
            <person name="Huang L."/>
            <person name="Wang Z.W."/>
            <person name="Zhao X."/>
            <person name="Zhong W.Y."/>
            <person name="Peng D.H."/>
            <person name="Ahmad S."/>
            <person name="Lan S."/>
            <person name="Zhang J.S."/>
            <person name="Tsai W.C."/>
            <person name="Van de Peer Y."/>
            <person name="Liu Z.J."/>
        </authorList>
    </citation>
    <scope>NUCLEOTIDE SEQUENCE</scope>
    <source>
        <strain evidence="2">CP</strain>
    </source>
</reference>
<gene>
    <name evidence="2" type="ORF">QJS10_CPA03g01015</name>
</gene>
<evidence type="ECO:0000313" key="3">
    <source>
        <dbReference type="Proteomes" id="UP001180020"/>
    </source>
</evidence>
<sequence length="56" mass="6471">MASSWYLSNIKVLLLNKYLLTIYGYRYPIFLITLHMLFCSAYSSAAIHFPALVPLQ</sequence>
<name>A0AAV9F760_ACOCL</name>
<evidence type="ECO:0000256" key="1">
    <source>
        <dbReference type="SAM" id="Phobius"/>
    </source>
</evidence>